<dbReference type="SUPFAM" id="SSF69318">
    <property type="entry name" value="Integrin alpha N-terminal domain"/>
    <property type="match status" value="3"/>
</dbReference>
<evidence type="ECO:0000313" key="6">
    <source>
        <dbReference type="Proteomes" id="UP000518300"/>
    </source>
</evidence>
<dbReference type="Proteomes" id="UP000518300">
    <property type="component" value="Unassembled WGS sequence"/>
</dbReference>
<dbReference type="SMART" id="SM00191">
    <property type="entry name" value="Int_alpha"/>
    <property type="match status" value="3"/>
</dbReference>
<dbReference type="InterPro" id="IPR028994">
    <property type="entry name" value="Integrin_alpha_N"/>
</dbReference>
<keyword evidence="6" id="KW-1185">Reference proteome</keyword>
<feature type="region of interest" description="Disordered" evidence="4">
    <location>
        <begin position="1"/>
        <end position="50"/>
    </location>
</feature>
<reference evidence="5 6" key="1">
    <citation type="submission" date="2020-04" db="EMBL/GenBank/DDBJ databases">
        <title>Draft genome of Pyxidicoccus fallax type strain.</title>
        <authorList>
            <person name="Whitworth D.E."/>
        </authorList>
    </citation>
    <scope>NUCLEOTIDE SEQUENCE [LARGE SCALE GENOMIC DNA]</scope>
    <source>
        <strain evidence="5 6">DSM 14698</strain>
    </source>
</reference>
<dbReference type="InterPro" id="IPR013517">
    <property type="entry name" value="FG-GAP"/>
</dbReference>
<evidence type="ECO:0000256" key="3">
    <source>
        <dbReference type="ARBA" id="ARBA00023180"/>
    </source>
</evidence>
<dbReference type="RefSeq" id="WP_169350092.1">
    <property type="nucleotide sequence ID" value="NZ_JABBJJ010000278.1"/>
</dbReference>
<accession>A0A848LSF2</accession>
<dbReference type="Pfam" id="PF13517">
    <property type="entry name" value="FG-GAP_3"/>
    <property type="match status" value="3"/>
</dbReference>
<sequence length="782" mass="81447">MLPVVSDSVDDEQPAEASEPPAPGTPSPGMPDLSTGTGPGGERGQYLRGAFPAGLAPEALAVGDFNRDGAPDVAVLSSDRSQENPYRVSPGKVSVLLNDGQGGLGAPTLRASLRSAQGGLAAGDLDADGVQDLLVGTRWGAAMLRGQQDGWFQVQPFGLGGGVSRHLGILPGSGSTPPLGWAAGSIDGKDVPQNRPGMSFVRPGPAGTFDVSTPTTAQGAPVIGPYEENLVATVADVDEDGAPDIVMSAYEKPVTLVLGNGFGQYTFQPLLTTQARELETADFDGDGHVDLAVLDAQTLRIYRGDGDAGFTEASATQTVLPVDDLAVADLDADGHPDVAAVHRAAAAVTVWYGRGDGGFHSASRLAVGREPRAVAVADLDADGQRELLVVESAENTVSVYRVPPRATVENLTPPTCPVRVLPGEAPASPAPLAVFNTSYTGGARSATGDFDGNGLQDIVSQLGYDSALLILNQGNGQFVQRIPLPKLRLMGFAAGDFNRDGHDDLATITLPSDLNPAYNPEQVTFEILWGNGQGEFPTSTSYPQLAPYGMGHVVAEDLNRDGHLDLVVSVPGDCSPRTTRLLNQGNGVMIVLPPPDLGYSPYDGCITTLWKPQVVDFNRDGRPDLLHDSVELHLDFTTPSGEGTPMGALNRVWFPGTPSVGDVDDDGKLDLVVAGPDGLALQLGDGQGTPRAPLLCAASTFPGVMEARDVDGDGVTDLIGKGTKSLVLWLGAGDGAFLPARSYALEGGPDWVRSMDVLGDARPELVIMTAYGKLTVFPMPEH</sequence>
<protein>
    <submittedName>
        <fullName evidence="5">VCBS repeat-containing protein</fullName>
    </submittedName>
</protein>
<dbReference type="EMBL" id="JABBJJ010000278">
    <property type="protein sequence ID" value="NMO20887.1"/>
    <property type="molecule type" value="Genomic_DNA"/>
</dbReference>
<evidence type="ECO:0000256" key="4">
    <source>
        <dbReference type="SAM" id="MobiDB-lite"/>
    </source>
</evidence>
<dbReference type="AlphaFoldDB" id="A0A848LSF2"/>
<organism evidence="5 6">
    <name type="scientific">Pyxidicoccus fallax</name>
    <dbReference type="NCBI Taxonomy" id="394095"/>
    <lineage>
        <taxon>Bacteria</taxon>
        <taxon>Pseudomonadati</taxon>
        <taxon>Myxococcota</taxon>
        <taxon>Myxococcia</taxon>
        <taxon>Myxococcales</taxon>
        <taxon>Cystobacterineae</taxon>
        <taxon>Myxococcaceae</taxon>
        <taxon>Pyxidicoccus</taxon>
    </lineage>
</organism>
<keyword evidence="2" id="KW-0677">Repeat</keyword>
<evidence type="ECO:0000256" key="1">
    <source>
        <dbReference type="ARBA" id="ARBA00022729"/>
    </source>
</evidence>
<evidence type="ECO:0000313" key="5">
    <source>
        <dbReference type="EMBL" id="NMO20887.1"/>
    </source>
</evidence>
<dbReference type="PANTHER" id="PTHR46580:SF4">
    <property type="entry name" value="ATP_GTP-BINDING PROTEIN"/>
    <property type="match status" value="1"/>
</dbReference>
<keyword evidence="3" id="KW-0325">Glycoprotein</keyword>
<dbReference type="Gene3D" id="2.130.10.130">
    <property type="entry name" value="Integrin alpha, N-terminal"/>
    <property type="match status" value="3"/>
</dbReference>
<dbReference type="InterPro" id="IPR013519">
    <property type="entry name" value="Int_alpha_beta-p"/>
</dbReference>
<proteinExistence type="predicted"/>
<comment type="caution">
    <text evidence="5">The sequence shown here is derived from an EMBL/GenBank/DDBJ whole genome shotgun (WGS) entry which is preliminary data.</text>
</comment>
<evidence type="ECO:0000256" key="2">
    <source>
        <dbReference type="ARBA" id="ARBA00022737"/>
    </source>
</evidence>
<keyword evidence="1" id="KW-0732">Signal</keyword>
<gene>
    <name evidence="5" type="ORF">HG543_39495</name>
</gene>
<feature type="compositionally biased region" description="Pro residues" evidence="4">
    <location>
        <begin position="20"/>
        <end position="29"/>
    </location>
</feature>
<name>A0A848LSF2_9BACT</name>
<dbReference type="PANTHER" id="PTHR46580">
    <property type="entry name" value="SENSOR KINASE-RELATED"/>
    <property type="match status" value="1"/>
</dbReference>